<keyword evidence="3" id="KW-1185">Reference proteome</keyword>
<dbReference type="InterPro" id="IPR013830">
    <property type="entry name" value="SGNH_hydro"/>
</dbReference>
<organism evidence="2 3">
    <name type="scientific">Marinicella sediminis</name>
    <dbReference type="NCBI Taxonomy" id="1792834"/>
    <lineage>
        <taxon>Bacteria</taxon>
        <taxon>Pseudomonadati</taxon>
        <taxon>Pseudomonadota</taxon>
        <taxon>Gammaproteobacteria</taxon>
        <taxon>Lysobacterales</taxon>
        <taxon>Marinicellaceae</taxon>
        <taxon>Marinicella</taxon>
    </lineage>
</organism>
<dbReference type="RefSeq" id="WP_077411917.1">
    <property type="nucleotide sequence ID" value="NZ_JBHRTS010000006.1"/>
</dbReference>
<name>A0ABV7JA16_9GAMM</name>
<keyword evidence="2" id="KW-0378">Hydrolase</keyword>
<sequence>MNRRSRHLKLLKVLLGPVLLIQGWWVRKRTPVLPEPVKQPSGTCGRGPALSLLLVGDSSAAGVGANTEAESLLGQLITRLKPHHTLSYTMLAKTGQTTADVLAELEQTVAKPYDVVISALGVNDVTSQVPVDRWLQQQQKLIACLQGKFTARLVILSGLPPVGEFPALPWPLNAFLGACADQLDHCLTQMCEEHRGVCFHSLRGYPDTATAATDGFHPGPDVYRHWAEYLVTTIGAHHQAD</sequence>
<dbReference type="EMBL" id="JBHRTS010000006">
    <property type="protein sequence ID" value="MFC3194959.1"/>
    <property type="molecule type" value="Genomic_DNA"/>
</dbReference>
<dbReference type="Gene3D" id="3.40.50.1110">
    <property type="entry name" value="SGNH hydrolase"/>
    <property type="match status" value="1"/>
</dbReference>
<protein>
    <submittedName>
        <fullName evidence="2">SGNH/GDSL hydrolase family protein</fullName>
    </submittedName>
</protein>
<gene>
    <name evidence="2" type="ORF">ACFODZ_11975</name>
</gene>
<proteinExistence type="predicted"/>
<dbReference type="CDD" id="cd01836">
    <property type="entry name" value="FeeA_FeeB_like"/>
    <property type="match status" value="1"/>
</dbReference>
<feature type="domain" description="SGNH hydrolase-type esterase" evidence="1">
    <location>
        <begin position="55"/>
        <end position="224"/>
    </location>
</feature>
<dbReference type="Pfam" id="PF13472">
    <property type="entry name" value="Lipase_GDSL_2"/>
    <property type="match status" value="1"/>
</dbReference>
<evidence type="ECO:0000313" key="2">
    <source>
        <dbReference type="EMBL" id="MFC3194959.1"/>
    </source>
</evidence>
<dbReference type="InterPro" id="IPR036514">
    <property type="entry name" value="SGNH_hydro_sf"/>
</dbReference>
<dbReference type="GO" id="GO:0016787">
    <property type="term" value="F:hydrolase activity"/>
    <property type="evidence" value="ECO:0007669"/>
    <property type="project" value="UniProtKB-KW"/>
</dbReference>
<accession>A0ABV7JA16</accession>
<dbReference type="SUPFAM" id="SSF52266">
    <property type="entry name" value="SGNH hydrolase"/>
    <property type="match status" value="1"/>
</dbReference>
<evidence type="ECO:0000313" key="3">
    <source>
        <dbReference type="Proteomes" id="UP001595533"/>
    </source>
</evidence>
<comment type="caution">
    <text evidence="2">The sequence shown here is derived from an EMBL/GenBank/DDBJ whole genome shotgun (WGS) entry which is preliminary data.</text>
</comment>
<reference evidence="3" key="1">
    <citation type="journal article" date="2019" name="Int. J. Syst. Evol. Microbiol.">
        <title>The Global Catalogue of Microorganisms (GCM) 10K type strain sequencing project: providing services to taxonomists for standard genome sequencing and annotation.</title>
        <authorList>
            <consortium name="The Broad Institute Genomics Platform"/>
            <consortium name="The Broad Institute Genome Sequencing Center for Infectious Disease"/>
            <person name="Wu L."/>
            <person name="Ma J."/>
        </authorList>
    </citation>
    <scope>NUCLEOTIDE SEQUENCE [LARGE SCALE GENOMIC DNA]</scope>
    <source>
        <strain evidence="3">KCTC 42953</strain>
    </source>
</reference>
<evidence type="ECO:0000259" key="1">
    <source>
        <dbReference type="Pfam" id="PF13472"/>
    </source>
</evidence>
<dbReference type="Proteomes" id="UP001595533">
    <property type="component" value="Unassembled WGS sequence"/>
</dbReference>